<feature type="region of interest" description="Disordered" evidence="1">
    <location>
        <begin position="241"/>
        <end position="412"/>
    </location>
</feature>
<reference evidence="2" key="1">
    <citation type="submission" date="2022-04" db="EMBL/GenBank/DDBJ databases">
        <title>Carnegiea gigantea Genome sequencing and assembly v2.</title>
        <authorList>
            <person name="Copetti D."/>
            <person name="Sanderson M.J."/>
            <person name="Burquez A."/>
            <person name="Wojciechowski M.F."/>
        </authorList>
    </citation>
    <scope>NUCLEOTIDE SEQUENCE</scope>
    <source>
        <strain evidence="2">SGP5-SGP5p</strain>
        <tissue evidence="2">Aerial part</tissue>
    </source>
</reference>
<gene>
    <name evidence="2" type="ORF">Cgig2_021732</name>
</gene>
<evidence type="ECO:0000256" key="1">
    <source>
        <dbReference type="SAM" id="MobiDB-lite"/>
    </source>
</evidence>
<dbReference type="PANTHER" id="PTHR34567:SF3">
    <property type="entry name" value="FK506-BINDING-LIKE PROTEIN"/>
    <property type="match status" value="1"/>
</dbReference>
<protein>
    <submittedName>
        <fullName evidence="2">Uncharacterized protein</fullName>
    </submittedName>
</protein>
<evidence type="ECO:0000313" key="2">
    <source>
        <dbReference type="EMBL" id="KAJ8435578.1"/>
    </source>
</evidence>
<dbReference type="AlphaFoldDB" id="A0A9Q1K2I9"/>
<accession>A0A9Q1K2I9</accession>
<dbReference type="Proteomes" id="UP001153076">
    <property type="component" value="Unassembled WGS sequence"/>
</dbReference>
<name>A0A9Q1K2I9_9CARY</name>
<keyword evidence="3" id="KW-1185">Reference proteome</keyword>
<proteinExistence type="predicted"/>
<dbReference type="EMBL" id="JAKOGI010000403">
    <property type="protein sequence ID" value="KAJ8435578.1"/>
    <property type="molecule type" value="Genomic_DNA"/>
</dbReference>
<dbReference type="OrthoDB" id="1888797at2759"/>
<organism evidence="2 3">
    <name type="scientific">Carnegiea gigantea</name>
    <dbReference type="NCBI Taxonomy" id="171969"/>
    <lineage>
        <taxon>Eukaryota</taxon>
        <taxon>Viridiplantae</taxon>
        <taxon>Streptophyta</taxon>
        <taxon>Embryophyta</taxon>
        <taxon>Tracheophyta</taxon>
        <taxon>Spermatophyta</taxon>
        <taxon>Magnoliopsida</taxon>
        <taxon>eudicotyledons</taxon>
        <taxon>Gunneridae</taxon>
        <taxon>Pentapetalae</taxon>
        <taxon>Caryophyllales</taxon>
        <taxon>Cactineae</taxon>
        <taxon>Cactaceae</taxon>
        <taxon>Cactoideae</taxon>
        <taxon>Echinocereeae</taxon>
        <taxon>Carnegiea</taxon>
    </lineage>
</organism>
<comment type="caution">
    <text evidence="2">The sequence shown here is derived from an EMBL/GenBank/DDBJ whole genome shotgun (WGS) entry which is preliminary data.</text>
</comment>
<feature type="region of interest" description="Disordered" evidence="1">
    <location>
        <begin position="15"/>
        <end position="37"/>
    </location>
</feature>
<dbReference type="PANTHER" id="PTHR34567">
    <property type="entry name" value="FK506-BINDING-LIKE PROTEIN"/>
    <property type="match status" value="1"/>
</dbReference>
<sequence length="440" mass="50467">MGKWDRRYRPRPRHRNYQDYQWSPPRDEPCPDPETEDWQDNVPMWEKKFCYLVGCMPWRKVLSTKNFMHCHSSILGWDDSAGKEAFDNAKRRFWEGINSLPLSSELPNPNTYIDEIDWNTYIDPELVRDSDRAYFNPNDKYYLPYEHSLTGDNGCPDDNSNPWERAQVQTTAVKDKATGWNQWDNWTGGGESRQEHAQSGTVKNKATGWLQWDNQMDDGENQWGCGKATVWKQWDSVVNATGNSAGDGSPWGCHSKDSEVARDNSWGGGGHKSWGVNPHNSSDMSKNWNAGGPNSWRNEGNRWQDRGPSSRNWNQKTSEIHRPNNTNNNHRPQDYSSHHRNRGPNGRGSSWDQKRWDNSNNNNNNNWDARESGNIPRGRGQFSAGGRKREGSDHYALSHKGPRLQGSDSHSSRYWSGAHLSVAPNGAISCTVWEYGRRGL</sequence>
<feature type="compositionally biased region" description="Polar residues" evidence="1">
    <location>
        <begin position="278"/>
        <end position="288"/>
    </location>
</feature>
<evidence type="ECO:0000313" key="3">
    <source>
        <dbReference type="Proteomes" id="UP001153076"/>
    </source>
</evidence>
<feature type="compositionally biased region" description="Polar residues" evidence="1">
    <location>
        <begin position="307"/>
        <end position="317"/>
    </location>
</feature>